<keyword evidence="3" id="KW-1185">Reference proteome</keyword>
<feature type="domain" description="ABC-three component systems C-terminal" evidence="1">
    <location>
        <begin position="169"/>
        <end position="311"/>
    </location>
</feature>
<dbReference type="Pfam" id="PF20279">
    <property type="entry name" value="CTD12"/>
    <property type="match status" value="1"/>
</dbReference>
<dbReference type="RefSeq" id="WP_141288673.1">
    <property type="nucleotide sequence ID" value="NZ_BAAAEW010000003.1"/>
</dbReference>
<accession>A0ABN1JKD1</accession>
<evidence type="ECO:0000313" key="3">
    <source>
        <dbReference type="Proteomes" id="UP001500279"/>
    </source>
</evidence>
<protein>
    <recommendedName>
        <fullName evidence="1">ABC-three component systems C-terminal domain-containing protein</fullName>
    </recommendedName>
</protein>
<reference evidence="2 3" key="1">
    <citation type="journal article" date="2019" name="Int. J. Syst. Evol. Microbiol.">
        <title>The Global Catalogue of Microorganisms (GCM) 10K type strain sequencing project: providing services to taxonomists for standard genome sequencing and annotation.</title>
        <authorList>
            <consortium name="The Broad Institute Genomics Platform"/>
            <consortium name="The Broad Institute Genome Sequencing Center for Infectious Disease"/>
            <person name="Wu L."/>
            <person name="Ma J."/>
        </authorList>
    </citation>
    <scope>NUCLEOTIDE SEQUENCE [LARGE SCALE GENOMIC DNA]</scope>
    <source>
        <strain evidence="2 3">JCM 15503</strain>
    </source>
</reference>
<sequence>MKYVYEDLSDDQFEQLVVLICQRLLGMGVQSFAKGVDGGRDAKFIGVAELIPSKAAPWNGTIIVQAKHTNGYNRSCSESDFFSTKSGDTVIGKEIPRIKKLQRANQLDHYILFANRSLTGNAESDIRAHIAKECGIPEQSIMLCGLEALELWLKSFPEIPNLARLDPLDSPLVVSPDELAEVVEALARHMDGAVTTMDAPPSPRTSYETKNALNKMSPEYAKTLRRQYLKDTAQVKEFLAAPENDELLRMYESTVDEFQLKIIAKRKSYQSFDDVMNYLMDLLFARDPILRRNKKLTRVMLFYMYWNCDIGEGEDAAPN</sequence>
<dbReference type="EMBL" id="BAAAEW010000003">
    <property type="protein sequence ID" value="GAA0741657.1"/>
    <property type="molecule type" value="Genomic_DNA"/>
</dbReference>
<comment type="caution">
    <text evidence="2">The sequence shown here is derived from an EMBL/GenBank/DDBJ whole genome shotgun (WGS) entry which is preliminary data.</text>
</comment>
<name>A0ABN1JKD1_9BURK</name>
<gene>
    <name evidence="2" type="ORF">GCM10009107_04430</name>
</gene>
<evidence type="ECO:0000313" key="2">
    <source>
        <dbReference type="EMBL" id="GAA0741657.1"/>
    </source>
</evidence>
<evidence type="ECO:0000259" key="1">
    <source>
        <dbReference type="Pfam" id="PF20279"/>
    </source>
</evidence>
<dbReference type="InterPro" id="IPR046917">
    <property type="entry name" value="ABC-3C_CTD12"/>
</dbReference>
<proteinExistence type="predicted"/>
<dbReference type="Proteomes" id="UP001500279">
    <property type="component" value="Unassembled WGS sequence"/>
</dbReference>
<organism evidence="2 3">
    <name type="scientific">Ideonella azotifigens</name>
    <dbReference type="NCBI Taxonomy" id="513160"/>
    <lineage>
        <taxon>Bacteria</taxon>
        <taxon>Pseudomonadati</taxon>
        <taxon>Pseudomonadota</taxon>
        <taxon>Betaproteobacteria</taxon>
        <taxon>Burkholderiales</taxon>
        <taxon>Sphaerotilaceae</taxon>
        <taxon>Ideonella</taxon>
    </lineage>
</organism>